<dbReference type="EMBL" id="WVTD01000015">
    <property type="protein sequence ID" value="MYL99448.1"/>
    <property type="molecule type" value="Genomic_DNA"/>
</dbReference>
<name>A0A7X4GIU6_9SPHN</name>
<feature type="region of interest" description="Disordered" evidence="1">
    <location>
        <begin position="1"/>
        <end position="89"/>
    </location>
</feature>
<evidence type="ECO:0000256" key="1">
    <source>
        <dbReference type="SAM" id="MobiDB-lite"/>
    </source>
</evidence>
<protein>
    <submittedName>
        <fullName evidence="2">Uncharacterized protein</fullName>
    </submittedName>
</protein>
<dbReference type="RefSeq" id="WP_160986951.1">
    <property type="nucleotide sequence ID" value="NZ_WVTD01000015.1"/>
</dbReference>
<comment type="caution">
    <text evidence="2">The sequence shown here is derived from an EMBL/GenBank/DDBJ whole genome shotgun (WGS) entry which is preliminary data.</text>
</comment>
<proteinExistence type="predicted"/>
<sequence length="89" mass="8570">MGKLSVGPDSSSASSGQEGQAGTGSVDAQGATEADMDSGIAGAEAKPFASTPANEGHATPSTAPGVAKAKPEDDLISGRRNAGRDPATS</sequence>
<keyword evidence="3" id="KW-1185">Reference proteome</keyword>
<dbReference type="AlphaFoldDB" id="A0A7X4GIU6"/>
<feature type="compositionally biased region" description="Low complexity" evidence="1">
    <location>
        <begin position="1"/>
        <end position="25"/>
    </location>
</feature>
<evidence type="ECO:0000313" key="3">
    <source>
        <dbReference type="Proteomes" id="UP000465810"/>
    </source>
</evidence>
<evidence type="ECO:0000313" key="2">
    <source>
        <dbReference type="EMBL" id="MYL99448.1"/>
    </source>
</evidence>
<dbReference type="Proteomes" id="UP000465810">
    <property type="component" value="Unassembled WGS sequence"/>
</dbReference>
<accession>A0A7X4GIU6</accession>
<gene>
    <name evidence="2" type="ORF">GR702_16890</name>
</gene>
<organism evidence="2 3">
    <name type="scientific">Novosphingobium silvae</name>
    <dbReference type="NCBI Taxonomy" id="2692619"/>
    <lineage>
        <taxon>Bacteria</taxon>
        <taxon>Pseudomonadati</taxon>
        <taxon>Pseudomonadota</taxon>
        <taxon>Alphaproteobacteria</taxon>
        <taxon>Sphingomonadales</taxon>
        <taxon>Sphingomonadaceae</taxon>
        <taxon>Novosphingobium</taxon>
    </lineage>
</organism>
<reference evidence="2 3" key="1">
    <citation type="submission" date="2019-12" db="EMBL/GenBank/DDBJ databases">
        <authorList>
            <person name="Feng G."/>
            <person name="Zhu H."/>
        </authorList>
    </citation>
    <scope>NUCLEOTIDE SEQUENCE [LARGE SCALE GENOMIC DNA]</scope>
    <source>
        <strain evidence="2 3">FGD1</strain>
    </source>
</reference>